<name>A0A7S4VAH6_9DINO</name>
<dbReference type="EMBL" id="HBNR01019173">
    <property type="protein sequence ID" value="CAE4573088.1"/>
    <property type="molecule type" value="Transcribed_RNA"/>
</dbReference>
<organism evidence="3">
    <name type="scientific">Alexandrium monilatum</name>
    <dbReference type="NCBI Taxonomy" id="311494"/>
    <lineage>
        <taxon>Eukaryota</taxon>
        <taxon>Sar</taxon>
        <taxon>Alveolata</taxon>
        <taxon>Dinophyceae</taxon>
        <taxon>Gonyaulacales</taxon>
        <taxon>Pyrocystaceae</taxon>
        <taxon>Alexandrium</taxon>
    </lineage>
</organism>
<protein>
    <recommendedName>
        <fullName evidence="2">SET domain-containing protein</fullName>
    </recommendedName>
</protein>
<proteinExistence type="predicted"/>
<evidence type="ECO:0000259" key="2">
    <source>
        <dbReference type="PROSITE" id="PS50280"/>
    </source>
</evidence>
<dbReference type="PROSITE" id="PS50280">
    <property type="entry name" value="SET"/>
    <property type="match status" value="1"/>
</dbReference>
<dbReference type="InterPro" id="IPR001214">
    <property type="entry name" value="SET_dom"/>
</dbReference>
<dbReference type="Pfam" id="PF00856">
    <property type="entry name" value="SET"/>
    <property type="match status" value="1"/>
</dbReference>
<feature type="compositionally biased region" description="Polar residues" evidence="1">
    <location>
        <begin position="38"/>
        <end position="49"/>
    </location>
</feature>
<dbReference type="InterPro" id="IPR046341">
    <property type="entry name" value="SET_dom_sf"/>
</dbReference>
<feature type="domain" description="SET" evidence="2">
    <location>
        <begin position="402"/>
        <end position="514"/>
    </location>
</feature>
<dbReference type="SUPFAM" id="SSF82199">
    <property type="entry name" value="SET domain"/>
    <property type="match status" value="2"/>
</dbReference>
<evidence type="ECO:0000313" key="3">
    <source>
        <dbReference type="EMBL" id="CAE4573088.1"/>
    </source>
</evidence>
<accession>A0A7S4VAH6</accession>
<reference evidence="3" key="1">
    <citation type="submission" date="2021-01" db="EMBL/GenBank/DDBJ databases">
        <authorList>
            <person name="Corre E."/>
            <person name="Pelletier E."/>
            <person name="Niang G."/>
            <person name="Scheremetjew M."/>
            <person name="Finn R."/>
            <person name="Kale V."/>
            <person name="Holt S."/>
            <person name="Cochrane G."/>
            <person name="Meng A."/>
            <person name="Brown T."/>
            <person name="Cohen L."/>
        </authorList>
    </citation>
    <scope>NUCLEOTIDE SEQUENCE</scope>
    <source>
        <strain evidence="3">CCMP3105</strain>
    </source>
</reference>
<gene>
    <name evidence="3" type="ORF">AMON00008_LOCUS12707</name>
</gene>
<feature type="region of interest" description="Disordered" evidence="1">
    <location>
        <begin position="1"/>
        <end position="68"/>
    </location>
</feature>
<evidence type="ECO:0000256" key="1">
    <source>
        <dbReference type="SAM" id="MobiDB-lite"/>
    </source>
</evidence>
<sequence length="525" mass="55922">MFEFDFEALPSAETWTPVEAPSPQKPRAPPTIALSAVPSGSTTGASTLSRPPKERAVGRQAAGAAGHQRQLGSLRPPLLVGRPGQYEAFKEPRIFTVLARVAILRQSPSMDAPWRGVRQPGELVQAVGAYGAWLCLGAMESALDGAGSDSLWLHTVTGEEGRCSAEAARLASAALLLFRGIPGGGAEDGSHPSAGHNALEEVDQSMALALYTQMVIERCSDTFAPPQGCMTVDPRRLAGAFTPTICAPGPAQLRARREQRPRGDCGLDPWRVFATSRISRGEAVETCPLLVAKTRTCQRSSALSERLVSCGGGRALQLGIGCLYRRVGSPHEANVSLGVSGSSGVAVLRAARDVHAGEELLLGKDAQPQDLDGEVWRTEGGGIGAFVPWSPRPALQAGLTAGAVRWGRSPVHERGVFAAVPFETGDVVELCPAIVLDEAASGVFDDFTMEFSDMWGQGRLQKKFSVLALGFGALYNHRDPGFNVVWGWLEGFGVVEMRAVRDIEEGEELFISYGEGYWASRGPPR</sequence>
<dbReference type="AlphaFoldDB" id="A0A7S4VAH6"/>
<dbReference type="Gene3D" id="2.170.270.10">
    <property type="entry name" value="SET domain"/>
    <property type="match status" value="2"/>
</dbReference>
<feature type="compositionally biased region" description="Low complexity" evidence="1">
    <location>
        <begin position="58"/>
        <end position="68"/>
    </location>
</feature>